<dbReference type="HOGENOM" id="CLU_2656181_0_0_1"/>
<dbReference type="GeneID" id="11517309"/>
<dbReference type="EMBL" id="CP003010">
    <property type="protein sequence ID" value="AEO66075.1"/>
    <property type="molecule type" value="Genomic_DNA"/>
</dbReference>
<name>G2R4N5_THETT</name>
<evidence type="ECO:0000313" key="2">
    <source>
        <dbReference type="EMBL" id="AEO66075.1"/>
    </source>
</evidence>
<organism evidence="2 3">
    <name type="scientific">Thermothielavioides terrestris (strain ATCC 38088 / NRRL 8126)</name>
    <name type="common">Thielavia terrestris</name>
    <dbReference type="NCBI Taxonomy" id="578455"/>
    <lineage>
        <taxon>Eukaryota</taxon>
        <taxon>Fungi</taxon>
        <taxon>Dikarya</taxon>
        <taxon>Ascomycota</taxon>
        <taxon>Pezizomycotina</taxon>
        <taxon>Sordariomycetes</taxon>
        <taxon>Sordariomycetidae</taxon>
        <taxon>Sordariales</taxon>
        <taxon>Chaetomiaceae</taxon>
        <taxon>Thermothielavioides</taxon>
        <taxon>Thermothielavioides terrestris</taxon>
    </lineage>
</organism>
<protein>
    <submittedName>
        <fullName evidence="2">Uncharacterized protein</fullName>
    </submittedName>
</protein>
<evidence type="ECO:0000256" key="1">
    <source>
        <dbReference type="SAM" id="MobiDB-lite"/>
    </source>
</evidence>
<dbReference type="AlphaFoldDB" id="G2R4N5"/>
<sequence>MAATQPDKTLIRGPLRAPVHRPAAVSYTQAPRMKSETDVGLPGDKQVDYKEVSLTRLPQPFVNPRDAFAPLSKRES</sequence>
<keyword evidence="3" id="KW-1185">Reference proteome</keyword>
<dbReference type="KEGG" id="ttt:THITE_2170205"/>
<gene>
    <name evidence="2" type="ORF">THITE_2170205</name>
</gene>
<dbReference type="eggNOG" id="ENOG502RJ4S">
    <property type="taxonomic scope" value="Eukaryota"/>
</dbReference>
<dbReference type="Proteomes" id="UP000008181">
    <property type="component" value="Chromosome 2"/>
</dbReference>
<evidence type="ECO:0000313" key="3">
    <source>
        <dbReference type="Proteomes" id="UP000008181"/>
    </source>
</evidence>
<dbReference type="RefSeq" id="XP_003652411.1">
    <property type="nucleotide sequence ID" value="XM_003652363.1"/>
</dbReference>
<accession>G2R4N5</accession>
<feature type="region of interest" description="Disordered" evidence="1">
    <location>
        <begin position="1"/>
        <end position="23"/>
    </location>
</feature>
<proteinExistence type="predicted"/>
<dbReference type="OrthoDB" id="4586880at2759"/>
<reference evidence="2 3" key="1">
    <citation type="journal article" date="2011" name="Nat. Biotechnol.">
        <title>Comparative genomic analysis of the thermophilic biomass-degrading fungi Myceliophthora thermophila and Thielavia terrestris.</title>
        <authorList>
            <person name="Berka R.M."/>
            <person name="Grigoriev I.V."/>
            <person name="Otillar R."/>
            <person name="Salamov A."/>
            <person name="Grimwood J."/>
            <person name="Reid I."/>
            <person name="Ishmael N."/>
            <person name="John T."/>
            <person name="Darmond C."/>
            <person name="Moisan M.-C."/>
            <person name="Henrissat B."/>
            <person name="Coutinho P.M."/>
            <person name="Lombard V."/>
            <person name="Natvig D.O."/>
            <person name="Lindquist E."/>
            <person name="Schmutz J."/>
            <person name="Lucas S."/>
            <person name="Harris P."/>
            <person name="Powlowski J."/>
            <person name="Bellemare A."/>
            <person name="Taylor D."/>
            <person name="Butler G."/>
            <person name="de Vries R.P."/>
            <person name="Allijn I.E."/>
            <person name="van den Brink J."/>
            <person name="Ushinsky S."/>
            <person name="Storms R."/>
            <person name="Powell A.J."/>
            <person name="Paulsen I.T."/>
            <person name="Elbourne L.D.H."/>
            <person name="Baker S.E."/>
            <person name="Magnuson J."/>
            <person name="LaBoissiere S."/>
            <person name="Clutterbuck A.J."/>
            <person name="Martinez D."/>
            <person name="Wogulis M."/>
            <person name="de Leon A.L."/>
            <person name="Rey M.W."/>
            <person name="Tsang A."/>
        </authorList>
    </citation>
    <scope>NUCLEOTIDE SEQUENCE [LARGE SCALE GENOMIC DNA]</scope>
    <source>
        <strain evidence="3">ATCC 38088 / NRRL 8126</strain>
    </source>
</reference>